<dbReference type="GO" id="GO:0006412">
    <property type="term" value="P:translation"/>
    <property type="evidence" value="ECO:0007669"/>
    <property type="project" value="UniProtKB-UniRule"/>
</dbReference>
<keyword evidence="2 4" id="KW-0689">Ribosomal protein</keyword>
<dbReference type="GO" id="GO:0005840">
    <property type="term" value="C:ribosome"/>
    <property type="evidence" value="ECO:0007669"/>
    <property type="project" value="UniProtKB-KW"/>
</dbReference>
<keyword evidence="4" id="KW-0694">RNA-binding</keyword>
<dbReference type="Gene3D" id="3.30.420.80">
    <property type="entry name" value="Ribosomal protein S11"/>
    <property type="match status" value="1"/>
</dbReference>
<evidence type="ECO:0000256" key="2">
    <source>
        <dbReference type="ARBA" id="ARBA00022980"/>
    </source>
</evidence>
<sequence>MSRKCVIHIYSSYNNVLMSATDLTGAETIAKCTGGQVVKKGSDKGSQFAATRAAERIAEAIQERGFSQAVVRYRGAGGNKSPNTGPAAQQAVRSLTRSGIQVLRIEDCTPRPHDGTKRKGGRRGRRV</sequence>
<reference evidence="7" key="1">
    <citation type="journal article" date="2014" name="Genome Biol. Evol.">
        <title>Pangenome evidence for extensive interdomain horizontal transfer affecting lineage core and shell genes in uncultured planktonic thaumarchaeota and euryarchaeota.</title>
        <authorList>
            <person name="Deschamps P."/>
            <person name="Zivanovic Y."/>
            <person name="Moreira D."/>
            <person name="Rodriguez-Valera F."/>
            <person name="Lopez-Garcia P."/>
        </authorList>
    </citation>
    <scope>NUCLEOTIDE SEQUENCE</scope>
</reference>
<dbReference type="PANTHER" id="PTHR11759">
    <property type="entry name" value="40S RIBOSOMAL PROTEIN S14/30S RIBOSOMAL PROTEIN S11"/>
    <property type="match status" value="1"/>
</dbReference>
<dbReference type="GO" id="GO:0019843">
    <property type="term" value="F:rRNA binding"/>
    <property type="evidence" value="ECO:0007669"/>
    <property type="project" value="UniProtKB-UniRule"/>
</dbReference>
<feature type="compositionally biased region" description="Basic and acidic residues" evidence="6">
    <location>
        <begin position="106"/>
        <end position="117"/>
    </location>
</feature>
<dbReference type="GO" id="GO:0003735">
    <property type="term" value="F:structural constituent of ribosome"/>
    <property type="evidence" value="ECO:0007669"/>
    <property type="project" value="InterPro"/>
</dbReference>
<evidence type="ECO:0000256" key="5">
    <source>
        <dbReference type="RuleBase" id="RU003629"/>
    </source>
</evidence>
<organism evidence="7">
    <name type="scientific">uncultured marine group II/III euryarchaeote KM3_13_G01</name>
    <dbReference type="NCBI Taxonomy" id="1457873"/>
    <lineage>
        <taxon>Archaea</taxon>
        <taxon>Methanobacteriati</taxon>
        <taxon>Methanobacteriota</taxon>
        <taxon>environmental samples</taxon>
    </lineage>
</organism>
<dbReference type="SUPFAM" id="SSF53137">
    <property type="entry name" value="Translational machinery components"/>
    <property type="match status" value="1"/>
</dbReference>
<gene>
    <name evidence="7" type="primary">RP-S11</name>
    <name evidence="4" type="synonym">rps11</name>
    <name evidence="7" type="synonym">rpsK</name>
</gene>
<keyword evidence="4" id="KW-0699">rRNA-binding</keyword>
<dbReference type="PIRSF" id="PIRSF002131">
    <property type="entry name" value="Ribosomal_S11"/>
    <property type="match status" value="1"/>
</dbReference>
<dbReference type="InterPro" id="IPR001971">
    <property type="entry name" value="Ribosomal_uS11"/>
</dbReference>
<keyword evidence="3 4" id="KW-0687">Ribonucleoprotein</keyword>
<evidence type="ECO:0000256" key="6">
    <source>
        <dbReference type="SAM" id="MobiDB-lite"/>
    </source>
</evidence>
<dbReference type="GO" id="GO:1990904">
    <property type="term" value="C:ribonucleoprotein complex"/>
    <property type="evidence" value="ECO:0007669"/>
    <property type="project" value="UniProtKB-KW"/>
</dbReference>
<protein>
    <recommendedName>
        <fullName evidence="4">Small ribosomal subunit protein uS11</fullName>
    </recommendedName>
</protein>
<dbReference type="InterPro" id="IPR036967">
    <property type="entry name" value="Ribosomal_uS11_sf"/>
</dbReference>
<accession>A0A075GG10</accession>
<dbReference type="HAMAP" id="MF_01310">
    <property type="entry name" value="Ribosomal_uS11"/>
    <property type="match status" value="1"/>
</dbReference>
<evidence type="ECO:0000313" key="7">
    <source>
        <dbReference type="EMBL" id="AIF00912.1"/>
    </source>
</evidence>
<comment type="similarity">
    <text evidence="1 4 5">Belongs to the universal ribosomal protein uS11 family.</text>
</comment>
<dbReference type="AlphaFoldDB" id="A0A075GG10"/>
<dbReference type="Pfam" id="PF00411">
    <property type="entry name" value="Ribosomal_S11"/>
    <property type="match status" value="1"/>
</dbReference>
<dbReference type="PROSITE" id="PS00054">
    <property type="entry name" value="RIBOSOMAL_S11"/>
    <property type="match status" value="1"/>
</dbReference>
<dbReference type="EMBL" id="KF900606">
    <property type="protein sequence ID" value="AIF00912.1"/>
    <property type="molecule type" value="Genomic_DNA"/>
</dbReference>
<comment type="function">
    <text evidence="4">Located on the platform of the 30S subunit.</text>
</comment>
<comment type="subunit">
    <text evidence="4">Part of the 30S ribosomal subunit.</text>
</comment>
<feature type="region of interest" description="Disordered" evidence="6">
    <location>
        <begin position="106"/>
        <end position="127"/>
    </location>
</feature>
<evidence type="ECO:0000256" key="3">
    <source>
        <dbReference type="ARBA" id="ARBA00023274"/>
    </source>
</evidence>
<evidence type="ECO:0000256" key="1">
    <source>
        <dbReference type="ARBA" id="ARBA00006194"/>
    </source>
</evidence>
<name>A0A075GG10_9EURY</name>
<dbReference type="InterPro" id="IPR018102">
    <property type="entry name" value="Ribosomal_uS11_CS"/>
</dbReference>
<feature type="compositionally biased region" description="Basic residues" evidence="6">
    <location>
        <begin position="118"/>
        <end position="127"/>
    </location>
</feature>
<proteinExistence type="inferred from homology"/>
<evidence type="ECO:0000256" key="4">
    <source>
        <dbReference type="HAMAP-Rule" id="MF_01310"/>
    </source>
</evidence>